<dbReference type="InterPro" id="IPR017853">
    <property type="entry name" value="GH"/>
</dbReference>
<evidence type="ECO:0008006" key="5">
    <source>
        <dbReference type="Google" id="ProtNLM"/>
    </source>
</evidence>
<keyword evidence="4" id="KW-1185">Reference proteome</keyword>
<proteinExistence type="predicted"/>
<dbReference type="SUPFAM" id="SSF51011">
    <property type="entry name" value="Glycosyl hydrolase domain"/>
    <property type="match status" value="1"/>
</dbReference>
<dbReference type="Gene3D" id="3.20.20.80">
    <property type="entry name" value="Glycosidases"/>
    <property type="match status" value="1"/>
</dbReference>
<sequence length="148" mass="16802">MLQFLLPGAPNIWYGNEVGLAGHAQSIEGCRYPMEWREDRWNLDFRRLYRTLARLKRDEPVLTDGGHRVLLATESQLAFARFGQGTAFVALLNRAPDKSRIDLPVDRLGVCEQAEEVFDGRSIPVVEGVLSLQPRPRENLLLKLVFAD</sequence>
<organism evidence="3 4">
    <name type="scientific">Thiorhodococcus minor</name>
    <dbReference type="NCBI Taxonomy" id="57489"/>
    <lineage>
        <taxon>Bacteria</taxon>
        <taxon>Pseudomonadati</taxon>
        <taxon>Pseudomonadota</taxon>
        <taxon>Gammaproteobacteria</taxon>
        <taxon>Chromatiales</taxon>
        <taxon>Chromatiaceae</taxon>
        <taxon>Thiorhodococcus</taxon>
    </lineage>
</organism>
<accession>A0A6M0K9J8</accession>
<dbReference type="Proteomes" id="UP000483379">
    <property type="component" value="Unassembled WGS sequence"/>
</dbReference>
<dbReference type="SUPFAM" id="SSF51445">
    <property type="entry name" value="(Trans)glycosidases"/>
    <property type="match status" value="1"/>
</dbReference>
<dbReference type="PANTHER" id="PTHR10357:SF210">
    <property type="entry name" value="MALTODEXTRIN GLUCOSIDASE"/>
    <property type="match status" value="1"/>
</dbReference>
<keyword evidence="1" id="KW-0378">Hydrolase</keyword>
<dbReference type="PANTHER" id="PTHR10357">
    <property type="entry name" value="ALPHA-AMYLASE FAMILY MEMBER"/>
    <property type="match status" value="1"/>
</dbReference>
<evidence type="ECO:0000256" key="1">
    <source>
        <dbReference type="ARBA" id="ARBA00022801"/>
    </source>
</evidence>
<gene>
    <name evidence="3" type="ORF">G3446_25900</name>
</gene>
<evidence type="ECO:0000313" key="3">
    <source>
        <dbReference type="EMBL" id="NEV65225.1"/>
    </source>
</evidence>
<dbReference type="Gene3D" id="2.60.40.1180">
    <property type="entry name" value="Golgi alpha-mannosidase II"/>
    <property type="match status" value="1"/>
</dbReference>
<evidence type="ECO:0000256" key="2">
    <source>
        <dbReference type="ARBA" id="ARBA00023295"/>
    </source>
</evidence>
<evidence type="ECO:0000313" key="4">
    <source>
        <dbReference type="Proteomes" id="UP000483379"/>
    </source>
</evidence>
<dbReference type="InterPro" id="IPR013780">
    <property type="entry name" value="Glyco_hydro_b"/>
</dbReference>
<name>A0A6M0K9J8_9GAMM</name>
<comment type="caution">
    <text evidence="3">The sequence shown here is derived from an EMBL/GenBank/DDBJ whole genome shotgun (WGS) entry which is preliminary data.</text>
</comment>
<reference evidence="3 4" key="1">
    <citation type="submission" date="2020-02" db="EMBL/GenBank/DDBJ databases">
        <title>Genome sequences of Thiorhodococcus mannitoliphagus and Thiorhodococcus minor, purple sulfur photosynthetic bacteria in the gammaproteobacterial family, Chromatiaceae.</title>
        <authorList>
            <person name="Aviles F.A."/>
            <person name="Meyer T.E."/>
            <person name="Kyndt J.A."/>
        </authorList>
    </citation>
    <scope>NUCLEOTIDE SEQUENCE [LARGE SCALE GENOMIC DNA]</scope>
    <source>
        <strain evidence="3 4">DSM 11518</strain>
    </source>
</reference>
<dbReference type="GO" id="GO:0016798">
    <property type="term" value="F:hydrolase activity, acting on glycosyl bonds"/>
    <property type="evidence" value="ECO:0007669"/>
    <property type="project" value="UniProtKB-KW"/>
</dbReference>
<dbReference type="EMBL" id="JAAIJQ010000179">
    <property type="protein sequence ID" value="NEV65225.1"/>
    <property type="molecule type" value="Genomic_DNA"/>
</dbReference>
<dbReference type="RefSeq" id="WP_164456552.1">
    <property type="nucleotide sequence ID" value="NZ_JAAIJQ010000179.1"/>
</dbReference>
<protein>
    <recommendedName>
        <fullName evidence="5">DUF3459 domain-containing protein</fullName>
    </recommendedName>
</protein>
<keyword evidence="2" id="KW-0326">Glycosidase</keyword>
<dbReference type="AlphaFoldDB" id="A0A6M0K9J8"/>